<reference evidence="1 2" key="1">
    <citation type="journal article" date="1995" name="Virology">
        <title>Analysis of 45 kb of DNA located at the left end of the chlorella virus PBCV-1 genome.</title>
        <authorList>
            <person name="Lu Z."/>
            <person name="Li Y."/>
            <person name="Zhang Y."/>
            <person name="Kutish G.F."/>
            <person name="Rock D.L."/>
            <person name="Van Etten J.L."/>
        </authorList>
    </citation>
    <scope>NUCLEOTIDE SEQUENCE [LARGE SCALE GENOMIC DNA]</scope>
</reference>
<name>O41112_PBCV1</name>
<reference evidence="1 2" key="5">
    <citation type="journal article" date="1997" name="Virology">
        <title>Analysis of 74 kb of DNA located at the right end of the 330-kb chlorella virus PBCV-1 genome.</title>
        <authorList>
            <person name="Li Y."/>
            <person name="Lu Z."/>
            <person name="Sun L."/>
            <person name="Ropp S."/>
            <person name="Kutish G.F."/>
            <person name="Rock D.L."/>
            <person name="Van Etten J.L."/>
        </authorList>
    </citation>
    <scope>NUCLEOTIDE SEQUENCE [LARGE SCALE GENOMIC DNA]</scope>
</reference>
<reference evidence="1 2" key="6">
    <citation type="journal article" date="1999" name="Virology">
        <title>Chlorella virus PBCV-1 encodes a functional homospermidine synthase.</title>
        <authorList>
            <person name="Kaiser A."/>
            <person name="Vollmert M."/>
            <person name="Tholl D."/>
            <person name="Graves M.V."/>
            <person name="Gurnon J.R."/>
            <person name="Xing W."/>
            <person name="Lisec A.D."/>
            <person name="Nickerson K.W."/>
            <person name="Van Etten J.L."/>
        </authorList>
    </citation>
    <scope>NUCLEOTIDE SEQUENCE [LARGE SCALE GENOMIC DNA]</scope>
</reference>
<organism evidence="1 2">
    <name type="scientific">Paramecium bursaria Chlorella virus 1</name>
    <name type="common">PBCV-1</name>
    <dbReference type="NCBI Taxonomy" id="10506"/>
    <lineage>
        <taxon>Viruses</taxon>
        <taxon>Varidnaviria</taxon>
        <taxon>Bamfordvirae</taxon>
        <taxon>Nucleocytoviricota</taxon>
        <taxon>Megaviricetes</taxon>
        <taxon>Algavirales</taxon>
        <taxon>Phycodnaviridae</taxon>
        <taxon>Chlorovirus</taxon>
        <taxon>Chlorovirus vanettense</taxon>
    </lineage>
</organism>
<dbReference type="PIR" id="T18132">
    <property type="entry name" value="T18132"/>
</dbReference>
<sequence>MVFSLLESAFRICKNKLMTKSRTRMLKLRTFSTKISKKISKNMRTNIKPSLITTVIMTLTTSVSKRWNVYTSPKWVTRS</sequence>
<reference evidence="1 2" key="2">
    <citation type="journal article" date="1995" name="Virology">
        <title>Analysis of 43 kb of the Chlorella virus PBCV-1 330-kb genome: map positions 45 to 88.</title>
        <authorList>
            <person name="Li Y."/>
            <person name="Lu Z."/>
            <person name="Burbank D.E."/>
            <person name="Kutish G.F."/>
            <person name="Rock D.L."/>
            <person name="Van Etten J.L."/>
        </authorList>
    </citation>
    <scope>NUCLEOTIDE SEQUENCE [LARGE SCALE GENOMIC DNA]</scope>
</reference>
<dbReference type="RefSeq" id="NP_048986.1">
    <property type="nucleotide sequence ID" value="NC_000852.5"/>
</dbReference>
<reference evidence="1 2" key="3">
    <citation type="journal article" date="1996" name="Virology">
        <title>Analysis of 94 kb of the chlorella virus PBCV-1 330-kb genome: map positions 88 to 182.</title>
        <authorList>
            <person name="Lu Z."/>
            <person name="Li Y."/>
            <person name="Que Q."/>
            <person name="Kutish G.F."/>
            <person name="Rock D.L."/>
            <person name="Van Etten J.L."/>
        </authorList>
    </citation>
    <scope>NUCLEOTIDE SEQUENCE [LARGE SCALE GENOMIC DNA]</scope>
</reference>
<keyword evidence="2" id="KW-1185">Reference proteome</keyword>
<dbReference type="KEGG" id="vg:918107"/>
<reference evidence="1 2" key="8">
    <citation type="journal article" date="2010" name="J. Virol.">
        <title>Microarray analysis of Paramecium bursaria chlorella virus 1 transcription.</title>
        <authorList>
            <person name="Yanai-Balser G.M."/>
            <person name="Duncan G.A."/>
            <person name="Eudy J.D."/>
            <person name="Wang D."/>
            <person name="Li X."/>
            <person name="Agarkova I.V."/>
            <person name="Dunigan D.D."/>
            <person name="Van Etten J.L."/>
        </authorList>
    </citation>
    <scope>NUCLEOTIDE SEQUENCE [LARGE SCALE GENOMIC DNA]</scope>
</reference>
<reference evidence="1 2" key="7">
    <citation type="journal article" date="2000" name="Virology">
        <title>Characterization of a beta-1,3-glucanase encoded by chlorella virus PBCV-1.</title>
        <authorList>
            <person name="Sun L."/>
            <person name="Gurnon J.R."/>
            <person name="Adams B.J."/>
            <person name="Graves M.V."/>
            <person name="Van Etten J.L."/>
        </authorList>
    </citation>
    <scope>NUCLEOTIDE SEQUENCE [LARGE SCALE GENOMIC DNA]</scope>
</reference>
<dbReference type="GeneID" id="918107"/>
<dbReference type="OrthoDB" id="39628at10239"/>
<dbReference type="Proteomes" id="UP000000862">
    <property type="component" value="Segment"/>
</dbReference>
<organismHost>
    <name type="scientific">Chlorella</name>
    <dbReference type="NCBI Taxonomy" id="3071"/>
</organismHost>
<proteinExistence type="predicted"/>
<reference evidence="1 2" key="4">
    <citation type="journal article" date="1996" name="Virology">
        <title>Analysis of 76 kb of the chlorella virus PBCV-1 330-kb genome: map positions 182 to 258.</title>
        <authorList>
            <person name="Kutish G.F."/>
            <person name="Li Y."/>
            <person name="Lu Z."/>
            <person name="Furuta M."/>
            <person name="Rock D.L."/>
            <person name="Van Etten J.L."/>
        </authorList>
    </citation>
    <scope>NUCLEOTIDE SEQUENCE [LARGE SCALE GENOMIC DNA]</scope>
</reference>
<protein>
    <submittedName>
        <fullName evidence="1">Uncharacterized protein</fullName>
    </submittedName>
</protein>
<evidence type="ECO:0000313" key="1">
    <source>
        <dbReference type="EMBL" id="AAC97029.1"/>
    </source>
</evidence>
<dbReference type="EMBL" id="JF411744">
    <property type="protein sequence ID" value="AAC97029.1"/>
    <property type="molecule type" value="Genomic_DNA"/>
</dbReference>
<gene>
    <name evidence="1" type="primary">a630R</name>
</gene>
<accession>O41112</accession>
<evidence type="ECO:0000313" key="2">
    <source>
        <dbReference type="Proteomes" id="UP000000862"/>
    </source>
</evidence>